<dbReference type="PROSITE" id="PS00194">
    <property type="entry name" value="THIOREDOXIN_1"/>
    <property type="match status" value="1"/>
</dbReference>
<dbReference type="InterPro" id="IPR001012">
    <property type="entry name" value="UBX_dom"/>
</dbReference>
<feature type="compositionally biased region" description="Polar residues" evidence="2">
    <location>
        <begin position="167"/>
        <end position="178"/>
    </location>
</feature>
<dbReference type="PROSITE" id="PS51352">
    <property type="entry name" value="THIOREDOXIN_2"/>
    <property type="match status" value="1"/>
</dbReference>
<dbReference type="SUPFAM" id="SSF54236">
    <property type="entry name" value="Ubiquitin-like"/>
    <property type="match status" value="1"/>
</dbReference>
<gene>
    <name evidence="5" type="ORF">CVIRNUC_007057</name>
</gene>
<evidence type="ECO:0000256" key="1">
    <source>
        <dbReference type="ARBA" id="ARBA00023157"/>
    </source>
</evidence>
<keyword evidence="6" id="KW-1185">Reference proteome</keyword>
<evidence type="ECO:0000313" key="5">
    <source>
        <dbReference type="EMBL" id="CAK0783857.1"/>
    </source>
</evidence>
<dbReference type="FunFam" id="3.40.30.10:FF:000245">
    <property type="entry name" value="Thioredoxin"/>
    <property type="match status" value="1"/>
</dbReference>
<dbReference type="AlphaFoldDB" id="A0AAV1I9T0"/>
<dbReference type="CDD" id="cd01770">
    <property type="entry name" value="UBX_UBXN2"/>
    <property type="match status" value="1"/>
</dbReference>
<evidence type="ECO:0000259" key="4">
    <source>
        <dbReference type="PROSITE" id="PS51352"/>
    </source>
</evidence>
<dbReference type="InterPro" id="IPR036249">
    <property type="entry name" value="Thioredoxin-like_sf"/>
</dbReference>
<evidence type="ECO:0008006" key="7">
    <source>
        <dbReference type="Google" id="ProtNLM"/>
    </source>
</evidence>
<dbReference type="Pfam" id="PF00789">
    <property type="entry name" value="UBX"/>
    <property type="match status" value="1"/>
</dbReference>
<comment type="caution">
    <text evidence="5">The sequence shown here is derived from an EMBL/GenBank/DDBJ whole genome shotgun (WGS) entry which is preliminary data.</text>
</comment>
<dbReference type="Proteomes" id="UP001314263">
    <property type="component" value="Unassembled WGS sequence"/>
</dbReference>
<proteinExistence type="predicted"/>
<dbReference type="PANTHER" id="PTHR46115">
    <property type="entry name" value="THIOREDOXIN-LIKE PROTEIN 1"/>
    <property type="match status" value="1"/>
</dbReference>
<feature type="region of interest" description="Disordered" evidence="2">
    <location>
        <begin position="157"/>
        <end position="202"/>
    </location>
</feature>
<dbReference type="EMBL" id="CAUYUE010000009">
    <property type="protein sequence ID" value="CAK0783857.1"/>
    <property type="molecule type" value="Genomic_DNA"/>
</dbReference>
<evidence type="ECO:0000256" key="2">
    <source>
        <dbReference type="SAM" id="MobiDB-lite"/>
    </source>
</evidence>
<dbReference type="Pfam" id="PF00085">
    <property type="entry name" value="Thioredoxin"/>
    <property type="match status" value="1"/>
</dbReference>
<feature type="domain" description="Thioredoxin" evidence="4">
    <location>
        <begin position="25"/>
        <end position="154"/>
    </location>
</feature>
<keyword evidence="1" id="KW-1015">Disulfide bond</keyword>
<organism evidence="5 6">
    <name type="scientific">Coccomyxa viridis</name>
    <dbReference type="NCBI Taxonomy" id="1274662"/>
    <lineage>
        <taxon>Eukaryota</taxon>
        <taxon>Viridiplantae</taxon>
        <taxon>Chlorophyta</taxon>
        <taxon>core chlorophytes</taxon>
        <taxon>Trebouxiophyceae</taxon>
        <taxon>Trebouxiophyceae incertae sedis</taxon>
        <taxon>Coccomyxaceae</taxon>
        <taxon>Coccomyxa</taxon>
    </lineage>
</organism>
<sequence length="267" mass="28570">MIMQVLPVRASCCNRSNRRRARLHTQAGLRHSSTCLQCLFIMGAGRVSHVSSMTEWNSLHAKSGNKAVVVDFTAAWCGPCKMMAPVFEGLSLKHTNLLFVKVDVDDAAEVASTCKVRAMPTFQIFQQGNKVEEIVGADAKTLEALCTKYNAASSPFSGHGRKLGSTDAPSSQAPTASSGPAEGSGSQALDVDSTKPTTSLQIRLSDGTRLTGTFNHEHTVGDIRRFIASNRPGATGNLMTAFPPKQLSSDSETLVQASLLNSVIMER</sequence>
<dbReference type="CDD" id="cd02947">
    <property type="entry name" value="TRX_family"/>
    <property type="match status" value="1"/>
</dbReference>
<dbReference type="Gene3D" id="3.10.20.90">
    <property type="entry name" value="Phosphatidylinositol 3-kinase Catalytic Subunit, Chain A, domain 1"/>
    <property type="match status" value="1"/>
</dbReference>
<evidence type="ECO:0000259" key="3">
    <source>
        <dbReference type="PROSITE" id="PS50033"/>
    </source>
</evidence>
<dbReference type="SMART" id="SM00166">
    <property type="entry name" value="UBX"/>
    <property type="match status" value="1"/>
</dbReference>
<dbReference type="InterPro" id="IPR013766">
    <property type="entry name" value="Thioredoxin_domain"/>
</dbReference>
<dbReference type="InterPro" id="IPR017937">
    <property type="entry name" value="Thioredoxin_CS"/>
</dbReference>
<dbReference type="SUPFAM" id="SSF52833">
    <property type="entry name" value="Thioredoxin-like"/>
    <property type="match status" value="1"/>
</dbReference>
<dbReference type="PROSITE" id="PS50033">
    <property type="entry name" value="UBX"/>
    <property type="match status" value="1"/>
</dbReference>
<dbReference type="PRINTS" id="PR00421">
    <property type="entry name" value="THIOREDOXIN"/>
</dbReference>
<dbReference type="InterPro" id="IPR029071">
    <property type="entry name" value="Ubiquitin-like_domsf"/>
</dbReference>
<dbReference type="Gene3D" id="3.40.30.10">
    <property type="entry name" value="Glutaredoxin"/>
    <property type="match status" value="1"/>
</dbReference>
<reference evidence="5 6" key="1">
    <citation type="submission" date="2023-10" db="EMBL/GenBank/DDBJ databases">
        <authorList>
            <person name="Maclean D."/>
            <person name="Macfadyen A."/>
        </authorList>
    </citation>
    <scope>NUCLEOTIDE SEQUENCE [LARGE SCALE GENOMIC DNA]</scope>
</reference>
<name>A0AAV1I9T0_9CHLO</name>
<accession>A0AAV1I9T0</accession>
<evidence type="ECO:0000313" key="6">
    <source>
        <dbReference type="Proteomes" id="UP001314263"/>
    </source>
</evidence>
<protein>
    <recommendedName>
        <fullName evidence="7">Thioredoxin</fullName>
    </recommendedName>
</protein>
<feature type="domain" description="UBX" evidence="3">
    <location>
        <begin position="193"/>
        <end position="267"/>
    </location>
</feature>